<organism evidence="1 2">
    <name type="scientific">Halobellus ruber</name>
    <dbReference type="NCBI Taxonomy" id="2761102"/>
    <lineage>
        <taxon>Archaea</taxon>
        <taxon>Methanobacteriati</taxon>
        <taxon>Methanobacteriota</taxon>
        <taxon>Stenosarchaea group</taxon>
        <taxon>Halobacteria</taxon>
        <taxon>Halobacteriales</taxon>
        <taxon>Haloferacaceae</taxon>
        <taxon>Halobellus</taxon>
    </lineage>
</organism>
<evidence type="ECO:0000313" key="1">
    <source>
        <dbReference type="EMBL" id="MBB6647843.1"/>
    </source>
</evidence>
<evidence type="ECO:0000313" key="2">
    <source>
        <dbReference type="Proteomes" id="UP000546257"/>
    </source>
</evidence>
<name>A0A7J9SMZ9_9EURY</name>
<dbReference type="Proteomes" id="UP000546257">
    <property type="component" value="Unassembled WGS sequence"/>
</dbReference>
<gene>
    <name evidence="1" type="ORF">H5V44_16400</name>
</gene>
<proteinExistence type="predicted"/>
<reference evidence="1 2" key="1">
    <citation type="submission" date="2020-08" db="EMBL/GenBank/DDBJ databases">
        <authorList>
            <person name="Seo M.-J."/>
        </authorList>
    </citation>
    <scope>NUCLEOTIDE SEQUENCE [LARGE SCALE GENOMIC DNA]</scope>
    <source>
        <strain evidence="1 2">MBLA0160</strain>
    </source>
</reference>
<keyword evidence="2" id="KW-1185">Reference proteome</keyword>
<protein>
    <submittedName>
        <fullName evidence="1">Uncharacterized protein</fullName>
    </submittedName>
</protein>
<dbReference type="EMBL" id="JACKXD010000007">
    <property type="protein sequence ID" value="MBB6647843.1"/>
    <property type="molecule type" value="Genomic_DNA"/>
</dbReference>
<accession>A0A7J9SMZ9</accession>
<sequence>MLLEELPTTLTDTVELVRQVVLPTVLRQDHLLDDADVDERLEVLTNRRLALVQVDVVESH</sequence>
<dbReference type="AlphaFoldDB" id="A0A7J9SMZ9"/>
<comment type="caution">
    <text evidence="1">The sequence shown here is derived from an EMBL/GenBank/DDBJ whole genome shotgun (WGS) entry which is preliminary data.</text>
</comment>